<comment type="catalytic activity">
    <reaction evidence="6 8">
        <text>dCMP + ATP = dCDP + ADP</text>
        <dbReference type="Rhea" id="RHEA:25094"/>
        <dbReference type="ChEBI" id="CHEBI:30616"/>
        <dbReference type="ChEBI" id="CHEBI:57566"/>
        <dbReference type="ChEBI" id="CHEBI:58593"/>
        <dbReference type="ChEBI" id="CHEBI:456216"/>
        <dbReference type="EC" id="2.7.4.25"/>
    </reaction>
</comment>
<feature type="domain" description="Cytidylate kinase" evidence="10">
    <location>
        <begin position="247"/>
        <end position="437"/>
    </location>
</feature>
<keyword evidence="4 8" id="KW-0418">Kinase</keyword>
<keyword evidence="3 8" id="KW-0547">Nucleotide-binding</keyword>
<dbReference type="NCBIfam" id="TIGR00017">
    <property type="entry name" value="cmk"/>
    <property type="match status" value="1"/>
</dbReference>
<evidence type="ECO:0000256" key="9">
    <source>
        <dbReference type="SAM" id="MobiDB-lite"/>
    </source>
</evidence>
<dbReference type="GO" id="GO:0005524">
    <property type="term" value="F:ATP binding"/>
    <property type="evidence" value="ECO:0007669"/>
    <property type="project" value="UniProtKB-UniRule"/>
</dbReference>
<feature type="region of interest" description="Disordered" evidence="9">
    <location>
        <begin position="459"/>
        <end position="485"/>
    </location>
</feature>
<comment type="subcellular location">
    <subcellularLocation>
        <location evidence="8">Cytoplasm</location>
    </subcellularLocation>
</comment>
<dbReference type="InterPro" id="IPR036968">
    <property type="entry name" value="Enolpyruvate_Tfrase_sf"/>
</dbReference>
<dbReference type="GO" id="GO:0016765">
    <property type="term" value="F:transferase activity, transferring alkyl or aryl (other than methyl) groups"/>
    <property type="evidence" value="ECO:0007669"/>
    <property type="project" value="InterPro"/>
</dbReference>
<dbReference type="InterPro" id="IPR003136">
    <property type="entry name" value="Cytidylate_kin"/>
</dbReference>
<dbReference type="EC" id="2.7.4.25" evidence="8"/>
<evidence type="ECO:0000256" key="3">
    <source>
        <dbReference type="ARBA" id="ARBA00022741"/>
    </source>
</evidence>
<evidence type="ECO:0000256" key="2">
    <source>
        <dbReference type="ARBA" id="ARBA00022679"/>
    </source>
</evidence>
<dbReference type="InterPro" id="IPR011994">
    <property type="entry name" value="Cytidylate_kinase_dom"/>
</dbReference>
<gene>
    <name evidence="8" type="primary">cmk</name>
    <name evidence="11" type="ORF">SAMN05421720_102199</name>
</gene>
<dbReference type="STRING" id="69960.SAMN05421720_102199"/>
<evidence type="ECO:0000256" key="6">
    <source>
        <dbReference type="ARBA" id="ARBA00047615"/>
    </source>
</evidence>
<organism evidence="11 12">
    <name type="scientific">Rhodospira trueperi</name>
    <dbReference type="NCBI Taxonomy" id="69960"/>
    <lineage>
        <taxon>Bacteria</taxon>
        <taxon>Pseudomonadati</taxon>
        <taxon>Pseudomonadota</taxon>
        <taxon>Alphaproteobacteria</taxon>
        <taxon>Rhodospirillales</taxon>
        <taxon>Rhodospirillaceae</taxon>
        <taxon>Rhodospira</taxon>
    </lineage>
</organism>
<feature type="binding site" evidence="8">
    <location>
        <begin position="250"/>
        <end position="258"/>
    </location>
    <ligand>
        <name>ATP</name>
        <dbReference type="ChEBI" id="CHEBI:30616"/>
    </ligand>
</feature>
<dbReference type="HAMAP" id="MF_00238">
    <property type="entry name" value="Cytidyl_kinase_type1"/>
    <property type="match status" value="1"/>
</dbReference>
<evidence type="ECO:0000256" key="1">
    <source>
        <dbReference type="ARBA" id="ARBA00009427"/>
    </source>
</evidence>
<evidence type="ECO:0000256" key="4">
    <source>
        <dbReference type="ARBA" id="ARBA00022777"/>
    </source>
</evidence>
<accession>A0A1G6Z0F0</accession>
<keyword evidence="12" id="KW-1185">Reference proteome</keyword>
<comment type="catalytic activity">
    <reaction evidence="7 8">
        <text>CMP + ATP = CDP + ADP</text>
        <dbReference type="Rhea" id="RHEA:11600"/>
        <dbReference type="ChEBI" id="CHEBI:30616"/>
        <dbReference type="ChEBI" id="CHEBI:58069"/>
        <dbReference type="ChEBI" id="CHEBI:60377"/>
        <dbReference type="ChEBI" id="CHEBI:456216"/>
        <dbReference type="EC" id="2.7.4.25"/>
    </reaction>
</comment>
<dbReference type="InterPro" id="IPR013792">
    <property type="entry name" value="RNA3'P_cycl/enolpyr_Trfase_a/b"/>
</dbReference>
<evidence type="ECO:0000259" key="10">
    <source>
        <dbReference type="Pfam" id="PF02224"/>
    </source>
</evidence>
<dbReference type="GO" id="GO:0036430">
    <property type="term" value="F:CMP kinase activity"/>
    <property type="evidence" value="ECO:0007669"/>
    <property type="project" value="RHEA"/>
</dbReference>
<evidence type="ECO:0000313" key="12">
    <source>
        <dbReference type="Proteomes" id="UP000199412"/>
    </source>
</evidence>
<dbReference type="Pfam" id="PF02224">
    <property type="entry name" value="Cytidylate_kin"/>
    <property type="match status" value="1"/>
</dbReference>
<evidence type="ECO:0000256" key="8">
    <source>
        <dbReference type="HAMAP-Rule" id="MF_00238"/>
    </source>
</evidence>
<proteinExistence type="inferred from homology"/>
<comment type="similarity">
    <text evidence="1 8">Belongs to the cytidylate kinase family. Type 1 subfamily.</text>
</comment>
<sequence length="485" mass="48283">MTALRAPCGTILANGEAAAVSTLALGLATATVGATRLPAGLAGAEATALATAVGARVADDGAGGTVMTGRGLGGLTEPDAPLAVTDGAALAVLCGLLAGHSLTAVIDGAAPPDGLGALLADASATVLAAGDGTRAPVTVRGRAGLTAIPAPDDPAQEPWTLALARVSAGLAAAGTTTACLPPVLAAVVADLLRAFAVPCEAAPAGALIRLTVTGEAETTPAVLPPDWPTVPAWMAARRAGEAPVVLAIDGPAAAGKGTLARGMAERLGLAYLDTGLLYRATGMAVRRAGGDPDDPAAAEQAARALRPSDLAAPDLRGEAAGDAASRVASMEPVRAALLDFQRSFAHAPPDGAPGAVLDGRDIGTVVCPDADVKLFVTASPETRARRRFMELRERGQDVIESRVLQDMKERDARDSSRGIAPLVAADDAVVLDTSDLDRDGALAASLALVAACPRLNRDAASGYEDSADPRTVPAKTAGSNRPAGQ</sequence>
<name>A0A1G6Z0F0_9PROT</name>
<dbReference type="Proteomes" id="UP000199412">
    <property type="component" value="Unassembled WGS sequence"/>
</dbReference>
<evidence type="ECO:0000256" key="7">
    <source>
        <dbReference type="ARBA" id="ARBA00048478"/>
    </source>
</evidence>
<dbReference type="SUPFAM" id="SSF55205">
    <property type="entry name" value="EPT/RTPC-like"/>
    <property type="match status" value="1"/>
</dbReference>
<keyword evidence="2 8" id="KW-0808">Transferase</keyword>
<dbReference type="InterPro" id="IPR027417">
    <property type="entry name" value="P-loop_NTPase"/>
</dbReference>
<dbReference type="Gene3D" id="3.40.50.300">
    <property type="entry name" value="P-loop containing nucleotide triphosphate hydrolases"/>
    <property type="match status" value="1"/>
</dbReference>
<dbReference type="CDD" id="cd02020">
    <property type="entry name" value="CMPK"/>
    <property type="match status" value="1"/>
</dbReference>
<reference evidence="11 12" key="1">
    <citation type="submission" date="2016-10" db="EMBL/GenBank/DDBJ databases">
        <authorList>
            <person name="de Groot N.N."/>
        </authorList>
    </citation>
    <scope>NUCLEOTIDE SEQUENCE [LARGE SCALE GENOMIC DNA]</scope>
    <source>
        <strain evidence="11 12">ATCC 700224</strain>
    </source>
</reference>
<keyword evidence="5 8" id="KW-0067">ATP-binding</keyword>
<protein>
    <recommendedName>
        <fullName evidence="8">Cytidylate kinase</fullName>
        <shortName evidence="8">CK</shortName>
        <ecNumber evidence="8">2.7.4.25</ecNumber>
    </recommendedName>
    <alternativeName>
        <fullName evidence="8">Cytidine monophosphate kinase</fullName>
        <shortName evidence="8">CMP kinase</shortName>
    </alternativeName>
</protein>
<keyword evidence="8" id="KW-0963">Cytoplasm</keyword>
<evidence type="ECO:0000313" key="11">
    <source>
        <dbReference type="EMBL" id="SDD96078.1"/>
    </source>
</evidence>
<dbReference type="Gene3D" id="3.65.10.10">
    <property type="entry name" value="Enolpyruvate transferase domain"/>
    <property type="match status" value="1"/>
</dbReference>
<dbReference type="GO" id="GO:0005737">
    <property type="term" value="C:cytoplasm"/>
    <property type="evidence" value="ECO:0007669"/>
    <property type="project" value="UniProtKB-SubCell"/>
</dbReference>
<dbReference type="GO" id="GO:0036431">
    <property type="term" value="F:dCMP kinase activity"/>
    <property type="evidence" value="ECO:0007669"/>
    <property type="project" value="InterPro"/>
</dbReference>
<dbReference type="EMBL" id="FNAP01000002">
    <property type="protein sequence ID" value="SDD96078.1"/>
    <property type="molecule type" value="Genomic_DNA"/>
</dbReference>
<dbReference type="GO" id="GO:0006220">
    <property type="term" value="P:pyrimidine nucleotide metabolic process"/>
    <property type="evidence" value="ECO:0007669"/>
    <property type="project" value="UniProtKB-UniRule"/>
</dbReference>
<evidence type="ECO:0000256" key="5">
    <source>
        <dbReference type="ARBA" id="ARBA00022840"/>
    </source>
</evidence>
<dbReference type="AlphaFoldDB" id="A0A1G6Z0F0"/>
<dbReference type="SUPFAM" id="SSF52540">
    <property type="entry name" value="P-loop containing nucleoside triphosphate hydrolases"/>
    <property type="match status" value="1"/>
</dbReference>